<keyword evidence="1" id="KW-0812">Transmembrane</keyword>
<dbReference type="Proteomes" id="UP001168098">
    <property type="component" value="Unassembled WGS sequence"/>
</dbReference>
<reference evidence="2 3" key="1">
    <citation type="journal article" date="2023" name="BMC Biotechnol.">
        <title>Vitis rotundifolia cv Carlos genome sequencing.</title>
        <authorList>
            <person name="Huff M."/>
            <person name="Hulse-Kemp A."/>
            <person name="Scheffler B."/>
            <person name="Youngblood R."/>
            <person name="Simpson S."/>
            <person name="Babiker E."/>
            <person name="Staton M."/>
        </authorList>
    </citation>
    <scope>NUCLEOTIDE SEQUENCE [LARGE SCALE GENOMIC DNA]</scope>
    <source>
        <tissue evidence="2">Leaf</tissue>
    </source>
</reference>
<protein>
    <submittedName>
        <fullName evidence="2">Uncharacterized protein</fullName>
    </submittedName>
</protein>
<evidence type="ECO:0000313" key="3">
    <source>
        <dbReference type="Proteomes" id="UP001168098"/>
    </source>
</evidence>
<keyword evidence="1" id="KW-1133">Transmembrane helix</keyword>
<evidence type="ECO:0000313" key="2">
    <source>
        <dbReference type="EMBL" id="KAJ9692320.1"/>
    </source>
</evidence>
<feature type="transmembrane region" description="Helical" evidence="1">
    <location>
        <begin position="17"/>
        <end position="42"/>
    </location>
</feature>
<evidence type="ECO:0000256" key="1">
    <source>
        <dbReference type="SAM" id="Phobius"/>
    </source>
</evidence>
<accession>A0AA39DQT4</accession>
<organism evidence="2 3">
    <name type="scientific">Vitis rotundifolia</name>
    <name type="common">Muscadine grape</name>
    <dbReference type="NCBI Taxonomy" id="103349"/>
    <lineage>
        <taxon>Eukaryota</taxon>
        <taxon>Viridiplantae</taxon>
        <taxon>Streptophyta</taxon>
        <taxon>Embryophyta</taxon>
        <taxon>Tracheophyta</taxon>
        <taxon>Spermatophyta</taxon>
        <taxon>Magnoliopsida</taxon>
        <taxon>eudicotyledons</taxon>
        <taxon>Gunneridae</taxon>
        <taxon>Pentapetalae</taxon>
        <taxon>rosids</taxon>
        <taxon>Vitales</taxon>
        <taxon>Vitaceae</taxon>
        <taxon>Viteae</taxon>
        <taxon>Vitis</taxon>
    </lineage>
</organism>
<sequence length="110" mass="11966">MVCIGGLIFGCKRPHSAAAYFLSALVVISIVVGLRILCYTIYRLLKSDHQQSPGDHHHQSTSHDGVEMQAHRFCSRRASPDTKFVALGGDGGDGDSSFLVLHSEFQGTHL</sequence>
<proteinExistence type="predicted"/>
<keyword evidence="3" id="KW-1185">Reference proteome</keyword>
<keyword evidence="1" id="KW-0472">Membrane</keyword>
<dbReference type="EMBL" id="JARBHA010000009">
    <property type="protein sequence ID" value="KAJ9692320.1"/>
    <property type="molecule type" value="Genomic_DNA"/>
</dbReference>
<name>A0AA39DQT4_VITRO</name>
<dbReference type="AlphaFoldDB" id="A0AA39DQT4"/>
<gene>
    <name evidence="2" type="ORF">PVL29_011400</name>
</gene>
<comment type="caution">
    <text evidence="2">The sequence shown here is derived from an EMBL/GenBank/DDBJ whole genome shotgun (WGS) entry which is preliminary data.</text>
</comment>